<evidence type="ECO:0000313" key="8">
    <source>
        <dbReference type="EMBL" id="AGC72506.1"/>
    </source>
</evidence>
<dbReference type="AlphaFoldDB" id="L7VYI9"/>
<dbReference type="InterPro" id="IPR014777">
    <property type="entry name" value="4pyrrole_Mease_sub1"/>
</dbReference>
<keyword evidence="2 6" id="KW-0489">Methyltransferase</keyword>
<evidence type="ECO:0000256" key="3">
    <source>
        <dbReference type="ARBA" id="ARBA00022679"/>
    </source>
</evidence>
<evidence type="ECO:0000259" key="7">
    <source>
        <dbReference type="Pfam" id="PF00590"/>
    </source>
</evidence>
<dbReference type="InterPro" id="IPR003043">
    <property type="entry name" value="Uropor_MeTrfase_CS"/>
</dbReference>
<dbReference type="InterPro" id="IPR014776">
    <property type="entry name" value="4pyrrole_Mease_sub2"/>
</dbReference>
<dbReference type="CDD" id="cd11642">
    <property type="entry name" value="SUMT"/>
    <property type="match status" value="1"/>
</dbReference>
<dbReference type="GO" id="GO:0032259">
    <property type="term" value="P:methylation"/>
    <property type="evidence" value="ECO:0007669"/>
    <property type="project" value="UniProtKB-KW"/>
</dbReference>
<dbReference type="EC" id="2.1.1.107" evidence="1"/>
<evidence type="ECO:0000256" key="1">
    <source>
        <dbReference type="ARBA" id="ARBA00012162"/>
    </source>
</evidence>
<dbReference type="InterPro" id="IPR035996">
    <property type="entry name" value="4pyrrol_Methylase_sf"/>
</dbReference>
<dbReference type="Gene3D" id="3.30.950.10">
    <property type="entry name" value="Methyltransferase, Cobalt-precorrin-4 Transmethylase, Domain 2"/>
    <property type="match status" value="1"/>
</dbReference>
<dbReference type="PANTHER" id="PTHR45790:SF3">
    <property type="entry name" value="S-ADENOSYL-L-METHIONINE-DEPENDENT UROPORPHYRINOGEN III METHYLTRANSFERASE, CHLOROPLASTIC"/>
    <property type="match status" value="1"/>
</dbReference>
<name>L7VYI9_9BACT</name>
<keyword evidence="8" id="KW-0456">Lyase</keyword>
<organism evidence="8">
    <name type="scientific">uncultured bacterium A1Q1_fos_2059</name>
    <dbReference type="NCBI Taxonomy" id="1256559"/>
    <lineage>
        <taxon>Bacteria</taxon>
        <taxon>environmental samples</taxon>
    </lineage>
</organism>
<dbReference type="GO" id="GO:0004851">
    <property type="term" value="F:uroporphyrin-III C-methyltransferase activity"/>
    <property type="evidence" value="ECO:0007669"/>
    <property type="project" value="UniProtKB-EC"/>
</dbReference>
<dbReference type="SUPFAM" id="SSF53790">
    <property type="entry name" value="Tetrapyrrole methylase"/>
    <property type="match status" value="1"/>
</dbReference>
<dbReference type="FunFam" id="3.40.1010.10:FF:000001">
    <property type="entry name" value="Siroheme synthase"/>
    <property type="match status" value="1"/>
</dbReference>
<accession>L7VYI9</accession>
<keyword evidence="5" id="KW-0627">Porphyrin biosynthesis</keyword>
<dbReference type="InterPro" id="IPR050161">
    <property type="entry name" value="Siro_Cobalamin_biosynth"/>
</dbReference>
<dbReference type="NCBIfam" id="TIGR01469">
    <property type="entry name" value="cobA_cysG_Cterm"/>
    <property type="match status" value="1"/>
</dbReference>
<dbReference type="GO" id="GO:0016491">
    <property type="term" value="F:oxidoreductase activity"/>
    <property type="evidence" value="ECO:0007669"/>
    <property type="project" value="UniProtKB-KW"/>
</dbReference>
<dbReference type="InterPro" id="IPR006366">
    <property type="entry name" value="CobA/CysG_C"/>
</dbReference>
<keyword evidence="3 6" id="KW-0808">Transferase</keyword>
<comment type="similarity">
    <text evidence="6">Belongs to the precorrin methyltransferase family.</text>
</comment>
<keyword evidence="4" id="KW-0949">S-adenosyl-L-methionine</keyword>
<evidence type="ECO:0000256" key="5">
    <source>
        <dbReference type="ARBA" id="ARBA00023244"/>
    </source>
</evidence>
<proteinExistence type="inferred from homology"/>
<dbReference type="Gene3D" id="3.40.1010.10">
    <property type="entry name" value="Cobalt-precorrin-4 Transmethylase, Domain 1"/>
    <property type="match status" value="1"/>
</dbReference>
<evidence type="ECO:0000256" key="4">
    <source>
        <dbReference type="ARBA" id="ARBA00022691"/>
    </source>
</evidence>
<dbReference type="FunFam" id="3.30.950.10:FF:000001">
    <property type="entry name" value="Siroheme synthase"/>
    <property type="match status" value="1"/>
</dbReference>
<keyword evidence="8" id="KW-0560">Oxidoreductase</keyword>
<dbReference type="EMBL" id="JX649904">
    <property type="protein sequence ID" value="AGC72506.1"/>
    <property type="molecule type" value="Genomic_DNA"/>
</dbReference>
<dbReference type="GO" id="GO:0016829">
    <property type="term" value="F:lyase activity"/>
    <property type="evidence" value="ECO:0007669"/>
    <property type="project" value="UniProtKB-KW"/>
</dbReference>
<protein>
    <recommendedName>
        <fullName evidence="1">uroporphyrinogen-III C-methyltransferase</fullName>
        <ecNumber evidence="1">2.1.1.107</ecNumber>
    </recommendedName>
</protein>
<reference evidence="8" key="1">
    <citation type="submission" date="2012-09" db="EMBL/GenBank/DDBJ databases">
        <title>Metagenomic Characterization of a Microbial Community in Wastewater Detects High Levels of Antibiotic Resistance.</title>
        <authorList>
            <person name="Abrams M."/>
            <person name="Caldwell A."/>
            <person name="Vandaei E."/>
            <person name="Lee W."/>
            <person name="Perrott J."/>
            <person name="Khan S.Y."/>
            <person name="Ta J."/>
            <person name="Romero D."/>
            <person name="Nguyen V."/>
            <person name="Pourmand N."/>
            <person name="Ouverney C.C."/>
        </authorList>
    </citation>
    <scope>NUCLEOTIDE SEQUENCE</scope>
</reference>
<feature type="domain" description="Tetrapyrrole methylase" evidence="7">
    <location>
        <begin position="22"/>
        <end position="233"/>
    </location>
</feature>
<sequence length="258" mass="26746">MLGLTFDPAQNPRPVASGVGSVTLVGGGPGDPELITVAGLKALLAADVVLADHLAPVALLAELDPDVEVIDVAKHPRGEFTAQEVINALLIEKARAGKNVVRLKGGDGFVFGRGFEEVLALREADIAVRVIPGLTSPIAVPALAGIPVTNRGDVHEFTVVSGHVPPGHAASLIDWDALARMRGTLVLLMAVENAPAIAESLISGGRDAGTPVAIIMNGSQPDERLVRTNLGEISDVIERENIRPPAIIVVGEVVRISA</sequence>
<evidence type="ECO:0000256" key="2">
    <source>
        <dbReference type="ARBA" id="ARBA00022603"/>
    </source>
</evidence>
<dbReference type="NCBIfam" id="NF004790">
    <property type="entry name" value="PRK06136.1"/>
    <property type="match status" value="1"/>
</dbReference>
<dbReference type="PANTHER" id="PTHR45790">
    <property type="entry name" value="SIROHEME SYNTHASE-RELATED"/>
    <property type="match status" value="1"/>
</dbReference>
<dbReference type="PROSITE" id="PS00840">
    <property type="entry name" value="SUMT_2"/>
    <property type="match status" value="1"/>
</dbReference>
<evidence type="ECO:0000256" key="6">
    <source>
        <dbReference type="RuleBase" id="RU003960"/>
    </source>
</evidence>
<dbReference type="Pfam" id="PF00590">
    <property type="entry name" value="TP_methylase"/>
    <property type="match status" value="1"/>
</dbReference>
<dbReference type="GO" id="GO:0019354">
    <property type="term" value="P:siroheme biosynthetic process"/>
    <property type="evidence" value="ECO:0007669"/>
    <property type="project" value="InterPro"/>
</dbReference>
<dbReference type="InterPro" id="IPR000878">
    <property type="entry name" value="4pyrrol_Mease"/>
</dbReference>